<dbReference type="GO" id="GO:0003677">
    <property type="term" value="F:DNA binding"/>
    <property type="evidence" value="ECO:0007669"/>
    <property type="project" value="UniProtKB-KW"/>
</dbReference>
<organism evidence="10 11">
    <name type="scientific">Neomoorella glycerini</name>
    <dbReference type="NCBI Taxonomy" id="55779"/>
    <lineage>
        <taxon>Bacteria</taxon>
        <taxon>Bacillati</taxon>
        <taxon>Bacillota</taxon>
        <taxon>Clostridia</taxon>
        <taxon>Neomoorellales</taxon>
        <taxon>Neomoorellaceae</taxon>
        <taxon>Neomoorella</taxon>
    </lineage>
</organism>
<dbReference type="Gene3D" id="3.100.10.20">
    <property type="entry name" value="CRISPR-associated endonuclease Cas1, N-terminal domain"/>
    <property type="match status" value="1"/>
</dbReference>
<evidence type="ECO:0000256" key="1">
    <source>
        <dbReference type="ARBA" id="ARBA00022722"/>
    </source>
</evidence>
<dbReference type="Gene3D" id="1.20.120.920">
    <property type="entry name" value="CRISPR-associated endonuclease Cas1, C-terminal domain"/>
    <property type="match status" value="1"/>
</dbReference>
<keyword evidence="11" id="KW-1185">Reference proteome</keyword>
<evidence type="ECO:0000256" key="8">
    <source>
        <dbReference type="ARBA" id="ARBA00023211"/>
    </source>
</evidence>
<evidence type="ECO:0000256" key="4">
    <source>
        <dbReference type="ARBA" id="ARBA00022801"/>
    </source>
</evidence>
<comment type="function">
    <text evidence="9">CRISPR (clustered regularly interspaced short palindromic repeat), is an adaptive immune system that provides protection against mobile genetic elements (viruses, transposable elements and conjugative plasmids). CRISPR clusters contain spacers, sequences complementary to antecedent mobile elements, and target invading nucleic acids. CRISPR clusters are transcribed and processed into CRISPR RNA (crRNA). Acts as a dsDNA endonuclease. Involved in the integration of spacer DNA into the CRISPR cassette.</text>
</comment>
<dbReference type="RefSeq" id="WP_156273084.1">
    <property type="nucleotide sequence ID" value="NZ_CP046244.1"/>
</dbReference>
<keyword evidence="8 9" id="KW-0464">Manganese</keyword>
<dbReference type="HAMAP" id="MF_01470">
    <property type="entry name" value="Cas1"/>
    <property type="match status" value="1"/>
</dbReference>
<feature type="binding site" evidence="9">
    <location>
        <position position="157"/>
    </location>
    <ligand>
        <name>Mn(2+)</name>
        <dbReference type="ChEBI" id="CHEBI:29035"/>
    </ligand>
</feature>
<dbReference type="InterPro" id="IPR019858">
    <property type="entry name" value="CRISPR-assoc_Cas1_HMARI/TNEAP"/>
</dbReference>
<dbReference type="Pfam" id="PF01867">
    <property type="entry name" value="Cas_Cas1"/>
    <property type="match status" value="1"/>
</dbReference>
<dbReference type="GO" id="GO:0016787">
    <property type="term" value="F:hydrolase activity"/>
    <property type="evidence" value="ECO:0007669"/>
    <property type="project" value="UniProtKB-KW"/>
</dbReference>
<gene>
    <name evidence="9 10" type="primary">cas1</name>
    <name evidence="10" type="ORF">MGLY_17360</name>
</gene>
<evidence type="ECO:0000256" key="3">
    <source>
        <dbReference type="ARBA" id="ARBA00022759"/>
    </source>
</evidence>
<evidence type="ECO:0000256" key="5">
    <source>
        <dbReference type="ARBA" id="ARBA00022842"/>
    </source>
</evidence>
<dbReference type="InterPro" id="IPR042211">
    <property type="entry name" value="CRISPR-assoc_Cas1_N"/>
</dbReference>
<reference evidence="10 11" key="1">
    <citation type="submission" date="2019-11" db="EMBL/GenBank/DDBJ databases">
        <title>Genome sequence of Moorella glycerini DSM11254.</title>
        <authorList>
            <person name="Poehlein A."/>
            <person name="Boeer T."/>
            <person name="Daniel R."/>
        </authorList>
    </citation>
    <scope>NUCLEOTIDE SEQUENCE [LARGE SCALE GENOMIC DNA]</scope>
    <source>
        <strain evidence="10 11">DSM 11254</strain>
    </source>
</reference>
<dbReference type="GO" id="GO:0043571">
    <property type="term" value="P:maintenance of CRISPR repeat elements"/>
    <property type="evidence" value="ECO:0007669"/>
    <property type="project" value="UniProtKB-UniRule"/>
</dbReference>
<dbReference type="GO" id="GO:0046872">
    <property type="term" value="F:metal ion binding"/>
    <property type="evidence" value="ECO:0007669"/>
    <property type="project" value="UniProtKB-UniRule"/>
</dbReference>
<dbReference type="CDD" id="cd09722">
    <property type="entry name" value="Cas1_I-B"/>
    <property type="match status" value="1"/>
</dbReference>
<keyword evidence="1 9" id="KW-0540">Nuclease</keyword>
<name>A0A6I5ZSK9_9FIRM</name>
<dbReference type="InterPro" id="IPR042206">
    <property type="entry name" value="CRISPR-assoc_Cas1_C"/>
</dbReference>
<comment type="cofactor">
    <cofactor evidence="9">
        <name>Mg(2+)</name>
        <dbReference type="ChEBI" id="CHEBI:18420"/>
    </cofactor>
    <cofactor evidence="9">
        <name>Mn(2+)</name>
        <dbReference type="ChEBI" id="CHEBI:29035"/>
    </cofactor>
</comment>
<proteinExistence type="inferred from homology"/>
<evidence type="ECO:0000256" key="6">
    <source>
        <dbReference type="ARBA" id="ARBA00023118"/>
    </source>
</evidence>
<evidence type="ECO:0000313" key="11">
    <source>
        <dbReference type="Proteomes" id="UP000425916"/>
    </source>
</evidence>
<dbReference type="AlphaFoldDB" id="A0A6I5ZSK9"/>
<keyword evidence="6 9" id="KW-0051">Antiviral defense</keyword>
<dbReference type="GO" id="GO:0051607">
    <property type="term" value="P:defense response to virus"/>
    <property type="evidence" value="ECO:0007669"/>
    <property type="project" value="UniProtKB-UniRule"/>
</dbReference>
<dbReference type="Proteomes" id="UP000425916">
    <property type="component" value="Chromosome"/>
</dbReference>
<comment type="similarity">
    <text evidence="9">Belongs to the CRISPR-associated endonuclease Cas1 family.</text>
</comment>
<feature type="binding site" evidence="9">
    <location>
        <position position="223"/>
    </location>
    <ligand>
        <name>Mn(2+)</name>
        <dbReference type="ChEBI" id="CHEBI:29035"/>
    </ligand>
</feature>
<dbReference type="NCBIfam" id="TIGR03641">
    <property type="entry name" value="cas1_HMARI"/>
    <property type="match status" value="1"/>
</dbReference>
<keyword evidence="7 9" id="KW-0238">DNA-binding</keyword>
<keyword evidence="4 9" id="KW-0378">Hydrolase</keyword>
<dbReference type="EMBL" id="CP046244">
    <property type="protein sequence ID" value="QGP92361.1"/>
    <property type="molecule type" value="Genomic_DNA"/>
</dbReference>
<protein>
    <recommendedName>
        <fullName evidence="9">CRISPR-associated endonuclease Cas1</fullName>
        <ecNumber evidence="9">3.1.-.-</ecNumber>
    </recommendedName>
</protein>
<feature type="binding site" evidence="9">
    <location>
        <position position="238"/>
    </location>
    <ligand>
        <name>Mn(2+)</name>
        <dbReference type="ChEBI" id="CHEBI:29035"/>
    </ligand>
</feature>
<dbReference type="PANTHER" id="PTHR43219:SF1">
    <property type="entry name" value="CRISPR-ASSOCIATED ENDONUCLEASE CAS1"/>
    <property type="match status" value="1"/>
</dbReference>
<accession>A0A6I5ZSK9</accession>
<dbReference type="NCBIfam" id="TIGR00287">
    <property type="entry name" value="cas1"/>
    <property type="match status" value="1"/>
</dbReference>
<evidence type="ECO:0000256" key="2">
    <source>
        <dbReference type="ARBA" id="ARBA00022723"/>
    </source>
</evidence>
<keyword evidence="5 9" id="KW-0460">Magnesium</keyword>
<comment type="subunit">
    <text evidence="9">Homodimer, forms a heterotetramer with a Cas2 homodimer.</text>
</comment>
<dbReference type="GO" id="GO:0004520">
    <property type="term" value="F:DNA endonuclease activity"/>
    <property type="evidence" value="ECO:0007669"/>
    <property type="project" value="InterPro"/>
</dbReference>
<sequence length="331" mass="39275">MKKTLYIFTNGQFHRKDNTIYFETEQGEKRFIPVEDTGEIMIFGEVDINKRFLEFLSQKEIILHYFSHYGYYMGSFYPREHLNSGYMILRQAEHYIDENKRLSIARLLVEGAGKNILRVLKYYKARDKKVDNSIVTIETLLGTIATCNDIPSLMAIEGNMREAYYKAFDEIIELPDFIFENRTRRPPKNYLNTLISFGNSLLYTICLGEIYRTHLDPRIGFLHTTNFRRFTLNLDIAEIFKPLIVDRVIFSLLGRKMITTDDFERGSEGILMKDRAKRCFIEQMEEKLKTTIKHREIGRAVSYRRLIRLELYKLEKHLMGEKVYEPFIATW</sequence>
<evidence type="ECO:0000256" key="9">
    <source>
        <dbReference type="HAMAP-Rule" id="MF_01470"/>
    </source>
</evidence>
<keyword evidence="3 9" id="KW-0255">Endonuclease</keyword>
<evidence type="ECO:0000256" key="7">
    <source>
        <dbReference type="ARBA" id="ARBA00023125"/>
    </source>
</evidence>
<dbReference type="OrthoDB" id="9803119at2"/>
<evidence type="ECO:0000313" key="10">
    <source>
        <dbReference type="EMBL" id="QGP92361.1"/>
    </source>
</evidence>
<dbReference type="EC" id="3.1.-.-" evidence="9"/>
<dbReference type="PANTHER" id="PTHR43219">
    <property type="entry name" value="CRISPR-ASSOCIATED ENDONUCLEASE CAS1"/>
    <property type="match status" value="1"/>
</dbReference>
<dbReference type="InterPro" id="IPR002729">
    <property type="entry name" value="CRISPR-assoc_Cas1"/>
</dbReference>
<keyword evidence="2 9" id="KW-0479">Metal-binding</keyword>